<evidence type="ECO:0000256" key="5">
    <source>
        <dbReference type="ARBA" id="ARBA00022801"/>
    </source>
</evidence>
<feature type="active site" evidence="11">
    <location>
        <position position="423"/>
    </location>
</feature>
<keyword evidence="12" id="KW-0106">Calcium</keyword>
<evidence type="ECO:0000256" key="8">
    <source>
        <dbReference type="ARBA" id="ARBA00023295"/>
    </source>
</evidence>
<name>A0AAE0WUY7_9PEZI</name>
<gene>
    <name evidence="14" type="ORF">LTR78_001608</name>
</gene>
<evidence type="ECO:0000256" key="3">
    <source>
        <dbReference type="ARBA" id="ARBA00007658"/>
    </source>
</evidence>
<keyword evidence="12" id="KW-0479">Metal-binding</keyword>
<proteinExistence type="inferred from homology"/>
<dbReference type="EMBL" id="JAUTXT010000004">
    <property type="protein sequence ID" value="KAK3678313.1"/>
    <property type="molecule type" value="Genomic_DNA"/>
</dbReference>
<accession>A0AAE0WUY7</accession>
<keyword evidence="6" id="KW-1015">Disulfide bond</keyword>
<dbReference type="SUPFAM" id="SSF48225">
    <property type="entry name" value="Seven-hairpin glycosidases"/>
    <property type="match status" value="1"/>
</dbReference>
<evidence type="ECO:0000313" key="15">
    <source>
        <dbReference type="Proteomes" id="UP001274830"/>
    </source>
</evidence>
<dbReference type="PANTHER" id="PTHR11742">
    <property type="entry name" value="MANNOSYL-OLIGOSACCHARIDE ALPHA-1,2-MANNOSIDASE-RELATED"/>
    <property type="match status" value="1"/>
</dbReference>
<dbReference type="GO" id="GO:0036503">
    <property type="term" value="P:ERAD pathway"/>
    <property type="evidence" value="ECO:0007669"/>
    <property type="project" value="UniProtKB-ARBA"/>
</dbReference>
<dbReference type="GO" id="GO:0005783">
    <property type="term" value="C:endoplasmic reticulum"/>
    <property type="evidence" value="ECO:0007669"/>
    <property type="project" value="TreeGrafter"/>
</dbReference>
<dbReference type="GO" id="GO:0004571">
    <property type="term" value="F:mannosyl-oligosaccharide 1,2-alpha-mannosidase activity"/>
    <property type="evidence" value="ECO:0007669"/>
    <property type="project" value="UniProtKB-EC"/>
</dbReference>
<feature type="active site" description="Proton donor" evidence="11">
    <location>
        <position position="384"/>
    </location>
</feature>
<comment type="caution">
    <text evidence="14">The sequence shown here is derived from an EMBL/GenBank/DDBJ whole genome shotgun (WGS) entry which is preliminary data.</text>
</comment>
<dbReference type="InterPro" id="IPR012341">
    <property type="entry name" value="6hp_glycosidase-like_sf"/>
</dbReference>
<dbReference type="GO" id="GO:0005509">
    <property type="term" value="F:calcium ion binding"/>
    <property type="evidence" value="ECO:0007669"/>
    <property type="project" value="InterPro"/>
</dbReference>
<dbReference type="PANTHER" id="PTHR11742:SF101">
    <property type="entry name" value="MANNOSYL-OLIGOSACCHARIDE ALPHA-1,2-MANNOSIDASE 1B"/>
    <property type="match status" value="1"/>
</dbReference>
<dbReference type="AlphaFoldDB" id="A0AAE0WUY7"/>
<dbReference type="InterPro" id="IPR001382">
    <property type="entry name" value="Glyco_hydro_47"/>
</dbReference>
<comment type="similarity">
    <text evidence="3 13">Belongs to the glycosyl hydrolase 47 family.</text>
</comment>
<dbReference type="InterPro" id="IPR036026">
    <property type="entry name" value="Seven-hairpin_glycosidases"/>
</dbReference>
<evidence type="ECO:0000256" key="1">
    <source>
        <dbReference type="ARBA" id="ARBA00001913"/>
    </source>
</evidence>
<comment type="pathway">
    <text evidence="2">Protein modification; protein glycosylation.</text>
</comment>
<evidence type="ECO:0000256" key="12">
    <source>
        <dbReference type="PIRSR" id="PIRSR601382-2"/>
    </source>
</evidence>
<dbReference type="PRINTS" id="PR00747">
    <property type="entry name" value="GLYHDRLASE47"/>
</dbReference>
<reference evidence="14" key="1">
    <citation type="submission" date="2023-07" db="EMBL/GenBank/DDBJ databases">
        <title>Black Yeasts Isolated from many extreme environments.</title>
        <authorList>
            <person name="Coleine C."/>
            <person name="Stajich J.E."/>
            <person name="Selbmann L."/>
        </authorList>
    </citation>
    <scope>NUCLEOTIDE SEQUENCE</scope>
    <source>
        <strain evidence="14">CCFEE 5485</strain>
    </source>
</reference>
<feature type="active site" description="Proton donor" evidence="11">
    <location>
        <position position="131"/>
    </location>
</feature>
<dbReference type="FunFam" id="1.50.10.10:FF:000047">
    <property type="entry name" value="Mannosyl-oligosaccharide alpha-1,2-mannosidase"/>
    <property type="match status" value="1"/>
</dbReference>
<keyword evidence="15" id="KW-1185">Reference proteome</keyword>
<evidence type="ECO:0000256" key="13">
    <source>
        <dbReference type="RuleBase" id="RU361193"/>
    </source>
</evidence>
<dbReference type="Gene3D" id="1.50.10.10">
    <property type="match status" value="1"/>
</dbReference>
<dbReference type="Pfam" id="PF01532">
    <property type="entry name" value="Glyco_hydro_47"/>
    <property type="match status" value="1"/>
</dbReference>
<keyword evidence="5 13" id="KW-0378">Hydrolase</keyword>
<comment type="catalytic activity">
    <reaction evidence="9">
        <text>N(4)-(alpha-D-Man-(1-&gt;2)-alpha-D-Man-(1-&gt;2)-alpha-D-Man-(1-&gt;3)-[alpha-D-Man-(1-&gt;3)-[alpha-D-Man-(1-&gt;2)-alpha-D-Man-(1-&gt;6)]-alpha-D-Man-(1-&gt;6)]-beta-D-Man-(1-&gt;4)-beta-D-GlcNAc-(1-&gt;4)-beta-D-GlcNAc)-L-asparaginyl-[protein] (N-glucan mannose isomer 8A1,2,3B1,3) + 3 H2O = N(4)-(alpha-D-Man-(1-&gt;3)-[alpha-D-Man-(1-&gt;3)-[alpha-D-Man-(1-&gt;6)]-alpha-D-Man-(1-&gt;6)]-beta-D-Man-(1-&gt;4)-beta-D-GlcNAc-(1-&gt;4)-beta-D-GlcNAc)-L-asparaginyl-[protein] (N-glucan mannose isomer 5A1,2) + 3 beta-D-mannose</text>
        <dbReference type="Rhea" id="RHEA:56028"/>
        <dbReference type="Rhea" id="RHEA-COMP:14358"/>
        <dbReference type="Rhea" id="RHEA-COMP:14367"/>
        <dbReference type="ChEBI" id="CHEBI:15377"/>
        <dbReference type="ChEBI" id="CHEBI:28563"/>
        <dbReference type="ChEBI" id="CHEBI:59087"/>
        <dbReference type="ChEBI" id="CHEBI:60628"/>
        <dbReference type="EC" id="3.2.1.113"/>
    </reaction>
</comment>
<dbReference type="GO" id="GO:0005975">
    <property type="term" value="P:carbohydrate metabolic process"/>
    <property type="evidence" value="ECO:0007669"/>
    <property type="project" value="InterPro"/>
</dbReference>
<keyword evidence="8 13" id="KW-0326">Glycosidase</keyword>
<comment type="catalytic activity">
    <reaction evidence="10">
        <text>N(4)-(alpha-D-Man-(1-&gt;2)-alpha-D-Man-(1-&gt;2)-alpha-D-Man-(1-&gt;3)-[alpha-D-Man-(1-&gt;2)-alpha-D-Man-(1-&gt;3)-[alpha-D-Man-(1-&gt;2)-alpha-D-Man-(1-&gt;6)]-alpha-D-Man-(1-&gt;6)]-beta-D-Man-(1-&gt;4)-beta-D-GlcNAc-(1-&gt;4)-beta-D-GlcNAc)-L-asparaginyl-[protein] (N-glucan mannose isomer 9A1,2,3B1,2,3) + 4 H2O = N(4)-(alpha-D-Man-(1-&gt;3)-[alpha-D-Man-(1-&gt;3)-[alpha-D-Man-(1-&gt;6)]-alpha-D-Man-(1-&gt;6)]-beta-D-Man-(1-&gt;4)-beta-D-GlcNAc-(1-&gt;4)-beta-D-GlcNAc)-L-asparaginyl-[protein] (N-glucan mannose isomer 5A1,2) + 4 beta-D-mannose</text>
        <dbReference type="Rhea" id="RHEA:56008"/>
        <dbReference type="Rhea" id="RHEA-COMP:14356"/>
        <dbReference type="Rhea" id="RHEA-COMP:14367"/>
        <dbReference type="ChEBI" id="CHEBI:15377"/>
        <dbReference type="ChEBI" id="CHEBI:28563"/>
        <dbReference type="ChEBI" id="CHEBI:59087"/>
        <dbReference type="ChEBI" id="CHEBI:139493"/>
        <dbReference type="EC" id="3.2.1.113"/>
    </reaction>
</comment>
<evidence type="ECO:0000256" key="9">
    <source>
        <dbReference type="ARBA" id="ARBA00047669"/>
    </source>
</evidence>
<protein>
    <recommendedName>
        <fullName evidence="13">alpha-1,2-Mannosidase</fullName>
        <ecNumber evidence="13">3.2.1.-</ecNumber>
    </recommendedName>
</protein>
<dbReference type="GO" id="GO:0016020">
    <property type="term" value="C:membrane"/>
    <property type="evidence" value="ECO:0007669"/>
    <property type="project" value="InterPro"/>
</dbReference>
<organism evidence="14 15">
    <name type="scientific">Recurvomyces mirabilis</name>
    <dbReference type="NCBI Taxonomy" id="574656"/>
    <lineage>
        <taxon>Eukaryota</taxon>
        <taxon>Fungi</taxon>
        <taxon>Dikarya</taxon>
        <taxon>Ascomycota</taxon>
        <taxon>Pezizomycotina</taxon>
        <taxon>Dothideomycetes</taxon>
        <taxon>Dothideomycetidae</taxon>
        <taxon>Mycosphaerellales</taxon>
        <taxon>Teratosphaeriaceae</taxon>
        <taxon>Recurvomyces</taxon>
    </lineage>
</organism>
<feature type="active site" evidence="11">
    <location>
        <position position="276"/>
    </location>
</feature>
<feature type="binding site" evidence="12">
    <location>
        <position position="520"/>
    </location>
    <ligand>
        <name>Ca(2+)</name>
        <dbReference type="ChEBI" id="CHEBI:29108"/>
    </ligand>
</feature>
<keyword evidence="4" id="KW-0732">Signal</keyword>
<evidence type="ECO:0000256" key="4">
    <source>
        <dbReference type="ARBA" id="ARBA00022729"/>
    </source>
</evidence>
<comment type="cofactor">
    <cofactor evidence="1 12">
        <name>Ca(2+)</name>
        <dbReference type="ChEBI" id="CHEBI:29108"/>
    </cofactor>
</comment>
<dbReference type="InterPro" id="IPR050749">
    <property type="entry name" value="Glycosyl_Hydrolase_47"/>
</dbReference>
<dbReference type="Proteomes" id="UP001274830">
    <property type="component" value="Unassembled WGS sequence"/>
</dbReference>
<dbReference type="EC" id="3.2.1.-" evidence="13"/>
<evidence type="ECO:0000313" key="14">
    <source>
        <dbReference type="EMBL" id="KAK3678313.1"/>
    </source>
</evidence>
<evidence type="ECO:0000256" key="7">
    <source>
        <dbReference type="ARBA" id="ARBA00023180"/>
    </source>
</evidence>
<evidence type="ECO:0000256" key="11">
    <source>
        <dbReference type="PIRSR" id="PIRSR601382-1"/>
    </source>
</evidence>
<keyword evidence="7" id="KW-0325">Glycoprotein</keyword>
<evidence type="ECO:0000256" key="6">
    <source>
        <dbReference type="ARBA" id="ARBA00023157"/>
    </source>
</evidence>
<sequence length="532" mass="59520">MRSTPKRLIVALAASCAFVIFYLTWSAGEDRSSFSFRDHNDAVLKGRRQAIEGAFQHAWDGYSEHCMGHDSLHPVSNTCDDDFGGWGATAIDTLSTAILFEKEDIVRQIMIFISKLDFAKVTGGSSIQLFEVTIRHFGSMLSAHDLLHGPFSHLVNDKTLRESLYTQMVSLGAALSCGFSTPSGIPRNWVDPTKCATDDGQSNTVAGAGSLILEFAKLSEITGHQLYVELAKRAEQHLVDPHPVEMMPWPGVLGSFVRVADGQLMDMKGSWGSLADSFYEYLLKAYIYDSKAYAPYLERWKLAADSTIRYIASHPYGQPQYTFLPYWEGKKLFNAMDSLSWFAGGNFIQGGMITNNQTLIDFGLSIADTGGAMYQMTATGLGGEFVVWTDDCNDGFREQFHLEDCHANNSIQITGAEFKLRPEVIESWYYAYRATKNPKYREWAWSAYRAIERVCKTGSGFSAISDVNAPNGGKKLDQMESFVFAEIFKYLWLMHLPDHNADFHMQDSRTGEHNTWVLNTEAHLFKVAGPPV</sequence>
<evidence type="ECO:0000256" key="10">
    <source>
        <dbReference type="ARBA" id="ARBA00048605"/>
    </source>
</evidence>
<evidence type="ECO:0000256" key="2">
    <source>
        <dbReference type="ARBA" id="ARBA00004922"/>
    </source>
</evidence>